<keyword evidence="2" id="KW-1185">Reference proteome</keyword>
<dbReference type="KEGG" id="hoh:Hoch_5326"/>
<sequence>MQRLRQALIAVLAVIAAVLSSPFTRRWYRRWGATEEEDKRTLPGDEFLPRPRLCTTRAITIFAPVATVWSWLVQIGQGRGGFYSYESLENLAGCDVHDADRIVTALQNIQVGDRIRFGPEGYPRFRVVAVDRARSLVLQRRDDTSHTIWSFTLETNPVGDTRLLVRDRTDFARTLRQHAVWRLLNEPVHFVMERKMLLGLKERAERQARSENSRYLRPASTRSA</sequence>
<dbReference type="AlphaFoldDB" id="D0LXQ6"/>
<evidence type="ECO:0000313" key="2">
    <source>
        <dbReference type="Proteomes" id="UP000001880"/>
    </source>
</evidence>
<protein>
    <recommendedName>
        <fullName evidence="3">SRPBCC family protein</fullName>
    </recommendedName>
</protein>
<evidence type="ECO:0000313" key="1">
    <source>
        <dbReference type="EMBL" id="ACY17811.1"/>
    </source>
</evidence>
<dbReference type="SUPFAM" id="SSF55961">
    <property type="entry name" value="Bet v1-like"/>
    <property type="match status" value="1"/>
</dbReference>
<dbReference type="EMBL" id="CP001804">
    <property type="protein sequence ID" value="ACY17811.1"/>
    <property type="molecule type" value="Genomic_DNA"/>
</dbReference>
<name>D0LXQ6_HALO1</name>
<dbReference type="RefSeq" id="WP_012830403.1">
    <property type="nucleotide sequence ID" value="NC_013440.1"/>
</dbReference>
<dbReference type="OrthoDB" id="3255669at2"/>
<reference evidence="1 2" key="1">
    <citation type="journal article" date="2010" name="Stand. Genomic Sci.">
        <title>Complete genome sequence of Haliangium ochraceum type strain (SMP-2).</title>
        <authorList>
            <consortium name="US DOE Joint Genome Institute (JGI-PGF)"/>
            <person name="Ivanova N."/>
            <person name="Daum C."/>
            <person name="Lang E."/>
            <person name="Abt B."/>
            <person name="Kopitz M."/>
            <person name="Saunders E."/>
            <person name="Lapidus A."/>
            <person name="Lucas S."/>
            <person name="Glavina Del Rio T."/>
            <person name="Nolan M."/>
            <person name="Tice H."/>
            <person name="Copeland A."/>
            <person name="Cheng J.F."/>
            <person name="Chen F."/>
            <person name="Bruce D."/>
            <person name="Goodwin L."/>
            <person name="Pitluck S."/>
            <person name="Mavromatis K."/>
            <person name="Pati A."/>
            <person name="Mikhailova N."/>
            <person name="Chen A."/>
            <person name="Palaniappan K."/>
            <person name="Land M."/>
            <person name="Hauser L."/>
            <person name="Chang Y.J."/>
            <person name="Jeffries C.D."/>
            <person name="Detter J.C."/>
            <person name="Brettin T."/>
            <person name="Rohde M."/>
            <person name="Goker M."/>
            <person name="Bristow J."/>
            <person name="Markowitz V."/>
            <person name="Eisen J.A."/>
            <person name="Hugenholtz P."/>
            <person name="Kyrpides N.C."/>
            <person name="Klenk H.P."/>
        </authorList>
    </citation>
    <scope>NUCLEOTIDE SEQUENCE [LARGE SCALE GENOMIC DNA]</scope>
    <source>
        <strain evidence="2">DSM 14365 / CIP 107738 / JCM 11303 / AJ 13395 / SMP-2</strain>
    </source>
</reference>
<dbReference type="HOGENOM" id="CLU_099837_0_0_7"/>
<accession>D0LXQ6</accession>
<gene>
    <name evidence="1" type="ordered locus">Hoch_5326</name>
</gene>
<dbReference type="Proteomes" id="UP000001880">
    <property type="component" value="Chromosome"/>
</dbReference>
<evidence type="ECO:0008006" key="3">
    <source>
        <dbReference type="Google" id="ProtNLM"/>
    </source>
</evidence>
<proteinExistence type="predicted"/>
<dbReference type="STRING" id="502025.Hoch_5326"/>
<organism evidence="1 2">
    <name type="scientific">Haliangium ochraceum (strain DSM 14365 / JCM 11303 / SMP-2)</name>
    <dbReference type="NCBI Taxonomy" id="502025"/>
    <lineage>
        <taxon>Bacteria</taxon>
        <taxon>Pseudomonadati</taxon>
        <taxon>Myxococcota</taxon>
        <taxon>Polyangia</taxon>
        <taxon>Haliangiales</taxon>
        <taxon>Kofleriaceae</taxon>
        <taxon>Haliangium</taxon>
    </lineage>
</organism>
<dbReference type="eggNOG" id="COG3832">
    <property type="taxonomic scope" value="Bacteria"/>
</dbReference>